<proteinExistence type="predicted"/>
<dbReference type="AlphaFoldDB" id="A0A6A3GMI6"/>
<dbReference type="InterPro" id="IPR050863">
    <property type="entry name" value="CenT-Element_Derived"/>
</dbReference>
<protein>
    <recommendedName>
        <fullName evidence="2">DDE-1 domain-containing protein</fullName>
    </recommendedName>
</protein>
<evidence type="ECO:0000313" key="4">
    <source>
        <dbReference type="Proteomes" id="UP000429607"/>
    </source>
</evidence>
<sequence length="293" mass="31612">TSKGSKRVVAVRGSKNVWHQDVAVNFHLTLVACGSAAGFMVPPLFVLPGSTVKLQVLGGCDVPGFAVTTSSSCFMNGFLFIEWLRFFSDSVPSDVQRPLLLIMDGCSSHYSVEIILEAARLDVLLLLLPSNATHLLQPLDVAVFSSFKAKLRRLTEIYVGKTGGNSVDKAEAIKMASTAWVGCKMGENVKAGFAGYVVQKEVLVLPLSKKRTRKTVTVAGRLLTKEALDAIAGPTKKPRKSAKSKKVSTKPKLPKAKKQKQVKMLGPVTQQALPAAKPVGIMQRIDVVWEAIV</sequence>
<organism evidence="3 4">
    <name type="scientific">Phytophthora rubi</name>
    <dbReference type="NCBI Taxonomy" id="129364"/>
    <lineage>
        <taxon>Eukaryota</taxon>
        <taxon>Sar</taxon>
        <taxon>Stramenopiles</taxon>
        <taxon>Oomycota</taxon>
        <taxon>Peronosporomycetes</taxon>
        <taxon>Peronosporales</taxon>
        <taxon>Peronosporaceae</taxon>
        <taxon>Phytophthora</taxon>
    </lineage>
</organism>
<feature type="domain" description="DDE-1" evidence="2">
    <location>
        <begin position="30"/>
        <end position="181"/>
    </location>
</feature>
<evidence type="ECO:0000256" key="1">
    <source>
        <dbReference type="SAM" id="MobiDB-lite"/>
    </source>
</evidence>
<evidence type="ECO:0000259" key="2">
    <source>
        <dbReference type="Pfam" id="PF03184"/>
    </source>
</evidence>
<feature type="compositionally biased region" description="Basic residues" evidence="1">
    <location>
        <begin position="236"/>
        <end position="261"/>
    </location>
</feature>
<dbReference type="PANTHER" id="PTHR19303:SF57">
    <property type="entry name" value="HTH CENPB-TYPE DOMAIN-CONTAINING PROTEIN"/>
    <property type="match status" value="1"/>
</dbReference>
<accession>A0A6A3GMI6</accession>
<dbReference type="PANTHER" id="PTHR19303">
    <property type="entry name" value="TRANSPOSON"/>
    <property type="match status" value="1"/>
</dbReference>
<dbReference type="GO" id="GO:0005634">
    <property type="term" value="C:nucleus"/>
    <property type="evidence" value="ECO:0007669"/>
    <property type="project" value="TreeGrafter"/>
</dbReference>
<dbReference type="Proteomes" id="UP000429607">
    <property type="component" value="Unassembled WGS sequence"/>
</dbReference>
<reference evidence="3 4" key="1">
    <citation type="submission" date="2018-09" db="EMBL/GenBank/DDBJ databases">
        <title>Genomic investigation of the strawberry pathogen Phytophthora fragariae indicates pathogenicity is determined by transcriptional variation in three key races.</title>
        <authorList>
            <person name="Adams T.M."/>
            <person name="Armitage A.D."/>
            <person name="Sobczyk M.K."/>
            <person name="Bates H.J."/>
            <person name="Dunwell J.M."/>
            <person name="Nellist C.F."/>
            <person name="Harrison R.J."/>
        </authorList>
    </citation>
    <scope>NUCLEOTIDE SEQUENCE [LARGE SCALE GENOMIC DNA]</scope>
    <source>
        <strain evidence="3 4">SCRP249</strain>
    </source>
</reference>
<gene>
    <name evidence="3" type="ORF">PR001_g31333</name>
</gene>
<dbReference type="GO" id="GO:0003677">
    <property type="term" value="F:DNA binding"/>
    <property type="evidence" value="ECO:0007669"/>
    <property type="project" value="TreeGrafter"/>
</dbReference>
<name>A0A6A3GMI6_9STRA</name>
<comment type="caution">
    <text evidence="3">The sequence shown here is derived from an EMBL/GenBank/DDBJ whole genome shotgun (WGS) entry which is preliminary data.</text>
</comment>
<dbReference type="InterPro" id="IPR004875">
    <property type="entry name" value="DDE_SF_endonuclease_dom"/>
</dbReference>
<feature type="region of interest" description="Disordered" evidence="1">
    <location>
        <begin position="233"/>
        <end position="261"/>
    </location>
</feature>
<dbReference type="EMBL" id="QXFV01007995">
    <property type="protein sequence ID" value="KAE8957546.1"/>
    <property type="molecule type" value="Genomic_DNA"/>
</dbReference>
<evidence type="ECO:0000313" key="3">
    <source>
        <dbReference type="EMBL" id="KAE8957546.1"/>
    </source>
</evidence>
<feature type="non-terminal residue" evidence="3">
    <location>
        <position position="1"/>
    </location>
</feature>
<dbReference type="Pfam" id="PF03184">
    <property type="entry name" value="DDE_1"/>
    <property type="match status" value="1"/>
</dbReference>